<gene>
    <name evidence="1" type="ORF">SAMN06296429_105115</name>
</gene>
<dbReference type="SUPFAM" id="SSF54427">
    <property type="entry name" value="NTF2-like"/>
    <property type="match status" value="1"/>
</dbReference>
<protein>
    <recommendedName>
        <fullName evidence="3">DUF4829 domain-containing protein</fullName>
    </recommendedName>
</protein>
<proteinExistence type="predicted"/>
<dbReference type="OrthoDB" id="3482532at2"/>
<dbReference type="EMBL" id="FWXN01000005">
    <property type="protein sequence ID" value="SMC56422.1"/>
    <property type="molecule type" value="Genomic_DNA"/>
</dbReference>
<dbReference type="RefSeq" id="WP_084450518.1">
    <property type="nucleotide sequence ID" value="NZ_FWXN01000005.1"/>
</dbReference>
<evidence type="ECO:0000313" key="1">
    <source>
        <dbReference type="EMBL" id="SMC56422.1"/>
    </source>
</evidence>
<accession>A0A1W2A7I0</accession>
<dbReference type="AlphaFoldDB" id="A0A1W2A7I0"/>
<evidence type="ECO:0000313" key="2">
    <source>
        <dbReference type="Proteomes" id="UP000192634"/>
    </source>
</evidence>
<dbReference type="Proteomes" id="UP000192634">
    <property type="component" value="Unassembled WGS sequence"/>
</dbReference>
<sequence length="156" mass="17281">MSRWQWLTVVVVTAVVLGGVGGYVLVAPRGQVPVPTAQATPEEVAQAWIDASNARDLDTMRAIVSEERAEHFVPSYVDLLSQRDLIVAEDSIGSARAYNRIGTRLGDWRQVQYVPVQFRVLQSDGSFAATSRTSWGYVFARNGDDERWRLVDQGVG</sequence>
<dbReference type="InterPro" id="IPR032710">
    <property type="entry name" value="NTF2-like_dom_sf"/>
</dbReference>
<reference evidence="1 2" key="1">
    <citation type="submission" date="2017-04" db="EMBL/GenBank/DDBJ databases">
        <authorList>
            <person name="Afonso C.L."/>
            <person name="Miller P.J."/>
            <person name="Scott M.A."/>
            <person name="Spackman E."/>
            <person name="Goraichik I."/>
            <person name="Dimitrov K.M."/>
            <person name="Suarez D.L."/>
            <person name="Swayne D.E."/>
        </authorList>
    </citation>
    <scope>NUCLEOTIDE SEQUENCE [LARGE SCALE GENOMIC DNA]</scope>
    <source>
        <strain evidence="1 2">CGMCC 1.12511</strain>
    </source>
</reference>
<evidence type="ECO:0008006" key="3">
    <source>
        <dbReference type="Google" id="ProtNLM"/>
    </source>
</evidence>
<organism evidence="1 2">
    <name type="scientific">Janibacter indicus</name>
    <dbReference type="NCBI Taxonomy" id="857417"/>
    <lineage>
        <taxon>Bacteria</taxon>
        <taxon>Bacillati</taxon>
        <taxon>Actinomycetota</taxon>
        <taxon>Actinomycetes</taxon>
        <taxon>Micrococcales</taxon>
        <taxon>Intrasporangiaceae</taxon>
        <taxon>Janibacter</taxon>
    </lineage>
</organism>
<name>A0A1W2A7I0_9MICO</name>